<reference evidence="5 6" key="1">
    <citation type="submission" date="2024-04" db="EMBL/GenBank/DDBJ databases">
        <title>The reference genome of an endangered Asteraceae, Deinandra increscens subsp. villosa, native to the Central Coast of California.</title>
        <authorList>
            <person name="Guilliams M."/>
            <person name="Hasenstab-Lehman K."/>
            <person name="Meyer R."/>
            <person name="Mcevoy S."/>
        </authorList>
    </citation>
    <scope>NUCLEOTIDE SEQUENCE [LARGE SCALE GENOMIC DNA]</scope>
    <source>
        <tissue evidence="5">Leaf</tissue>
    </source>
</reference>
<evidence type="ECO:0000256" key="2">
    <source>
        <dbReference type="ARBA" id="ARBA00023043"/>
    </source>
</evidence>
<name>A0AAP0DK46_9ASTR</name>
<protein>
    <recommendedName>
        <fullName evidence="7">Ankyrin repeat-containing protein</fullName>
    </recommendedName>
</protein>
<dbReference type="PANTHER" id="PTHR24186:SF37">
    <property type="entry name" value="PGG DOMAIN-CONTAINING PROTEIN"/>
    <property type="match status" value="1"/>
</dbReference>
<dbReference type="PROSITE" id="PS50297">
    <property type="entry name" value="ANK_REP_REGION"/>
    <property type="match status" value="2"/>
</dbReference>
<keyword evidence="1" id="KW-0677">Repeat</keyword>
<dbReference type="AlphaFoldDB" id="A0AAP0DK46"/>
<dbReference type="Pfam" id="PF12796">
    <property type="entry name" value="Ank_2"/>
    <property type="match status" value="1"/>
</dbReference>
<keyword evidence="4" id="KW-1133">Transmembrane helix</keyword>
<keyword evidence="4" id="KW-0472">Membrane</keyword>
<sequence>MDRNLFEASMIGNVQVLNELLEKDQLILDRVSLIQFSETPLHIAALRGHLDFIKVLLRVKPALAMSLDSVRRTALHVASAGGHVEIVRELLHVMSAEGCSIRDGDGRTALDLAVANEQLEIVKLLIQTNRNVLDHCPPDSEADFQRSQDVKSSKTFSQNVNKGNWLEKNRGILMLATIVVATSSFYSGLHPPTFTDSRDGPLGTAIETAKPDNTIIMVLSLTIFVVLISGIPLRNKFCLWVLNLATLCIMFFVTISYLGQISNMSPDGWVNPTTMFLCFAWMFLCLVFALFHTVFFVTWVIKKLLKARKRIQNSDRIADV</sequence>
<evidence type="ECO:0000256" key="3">
    <source>
        <dbReference type="PROSITE-ProRule" id="PRU00023"/>
    </source>
</evidence>
<feature type="transmembrane region" description="Helical" evidence="4">
    <location>
        <begin position="171"/>
        <end position="189"/>
    </location>
</feature>
<comment type="caution">
    <text evidence="5">The sequence shown here is derived from an EMBL/GenBank/DDBJ whole genome shotgun (WGS) entry which is preliminary data.</text>
</comment>
<feature type="transmembrane region" description="Helical" evidence="4">
    <location>
        <begin position="279"/>
        <end position="301"/>
    </location>
</feature>
<evidence type="ECO:0000256" key="1">
    <source>
        <dbReference type="ARBA" id="ARBA00022737"/>
    </source>
</evidence>
<accession>A0AAP0DK46</accession>
<dbReference type="SMART" id="SM00248">
    <property type="entry name" value="ANK"/>
    <property type="match status" value="3"/>
</dbReference>
<dbReference type="GO" id="GO:0005886">
    <property type="term" value="C:plasma membrane"/>
    <property type="evidence" value="ECO:0007669"/>
    <property type="project" value="TreeGrafter"/>
</dbReference>
<feature type="repeat" description="ANK" evidence="3">
    <location>
        <begin position="36"/>
        <end position="58"/>
    </location>
</feature>
<keyword evidence="6" id="KW-1185">Reference proteome</keyword>
<dbReference type="InterPro" id="IPR002110">
    <property type="entry name" value="Ankyrin_rpt"/>
</dbReference>
<dbReference type="Pfam" id="PF00023">
    <property type="entry name" value="Ank"/>
    <property type="match status" value="1"/>
</dbReference>
<dbReference type="EMBL" id="JBCNJP010000010">
    <property type="protein sequence ID" value="KAK9072503.1"/>
    <property type="molecule type" value="Genomic_DNA"/>
</dbReference>
<feature type="repeat" description="ANK" evidence="3">
    <location>
        <begin position="105"/>
        <end position="132"/>
    </location>
</feature>
<evidence type="ECO:0000313" key="6">
    <source>
        <dbReference type="Proteomes" id="UP001408789"/>
    </source>
</evidence>
<keyword evidence="4" id="KW-0812">Transmembrane</keyword>
<dbReference type="SUPFAM" id="SSF48403">
    <property type="entry name" value="Ankyrin repeat"/>
    <property type="match status" value="1"/>
</dbReference>
<dbReference type="PROSITE" id="PS50088">
    <property type="entry name" value="ANK_REPEAT"/>
    <property type="match status" value="2"/>
</dbReference>
<keyword evidence="2 3" id="KW-0040">ANK repeat</keyword>
<gene>
    <name evidence="5" type="ORF">SSX86_008937</name>
</gene>
<evidence type="ECO:0008006" key="7">
    <source>
        <dbReference type="Google" id="ProtNLM"/>
    </source>
</evidence>
<dbReference type="InterPro" id="IPR036770">
    <property type="entry name" value="Ankyrin_rpt-contain_sf"/>
</dbReference>
<feature type="transmembrane region" description="Helical" evidence="4">
    <location>
        <begin position="214"/>
        <end position="233"/>
    </location>
</feature>
<feature type="transmembrane region" description="Helical" evidence="4">
    <location>
        <begin position="240"/>
        <end position="259"/>
    </location>
</feature>
<dbReference type="Gene3D" id="1.25.40.20">
    <property type="entry name" value="Ankyrin repeat-containing domain"/>
    <property type="match status" value="1"/>
</dbReference>
<organism evidence="5 6">
    <name type="scientific">Deinandra increscens subsp. villosa</name>
    <dbReference type="NCBI Taxonomy" id="3103831"/>
    <lineage>
        <taxon>Eukaryota</taxon>
        <taxon>Viridiplantae</taxon>
        <taxon>Streptophyta</taxon>
        <taxon>Embryophyta</taxon>
        <taxon>Tracheophyta</taxon>
        <taxon>Spermatophyta</taxon>
        <taxon>Magnoliopsida</taxon>
        <taxon>eudicotyledons</taxon>
        <taxon>Gunneridae</taxon>
        <taxon>Pentapetalae</taxon>
        <taxon>asterids</taxon>
        <taxon>campanulids</taxon>
        <taxon>Asterales</taxon>
        <taxon>Asteraceae</taxon>
        <taxon>Asteroideae</taxon>
        <taxon>Heliantheae alliance</taxon>
        <taxon>Madieae</taxon>
        <taxon>Madiinae</taxon>
        <taxon>Deinandra</taxon>
    </lineage>
</organism>
<evidence type="ECO:0000256" key="4">
    <source>
        <dbReference type="SAM" id="Phobius"/>
    </source>
</evidence>
<dbReference type="PANTHER" id="PTHR24186">
    <property type="entry name" value="PROTEIN PHOSPHATASE 1 REGULATORY SUBUNIT"/>
    <property type="match status" value="1"/>
</dbReference>
<dbReference type="Proteomes" id="UP001408789">
    <property type="component" value="Unassembled WGS sequence"/>
</dbReference>
<evidence type="ECO:0000313" key="5">
    <source>
        <dbReference type="EMBL" id="KAK9072503.1"/>
    </source>
</evidence>
<proteinExistence type="predicted"/>